<dbReference type="Proteomes" id="UP000053841">
    <property type="component" value="Unassembled WGS sequence"/>
</dbReference>
<organism evidence="1 2">
    <name type="scientific">Cochliobolus carbonum (strain 26-R-13)</name>
    <name type="common">Maize leaf spot fungus</name>
    <name type="synonym">Bipolaris zeicola</name>
    <dbReference type="NCBI Taxonomy" id="930089"/>
    <lineage>
        <taxon>Eukaryota</taxon>
        <taxon>Fungi</taxon>
        <taxon>Dikarya</taxon>
        <taxon>Ascomycota</taxon>
        <taxon>Pezizomycotina</taxon>
        <taxon>Dothideomycetes</taxon>
        <taxon>Pleosporomycetidae</taxon>
        <taxon>Pleosporales</taxon>
        <taxon>Pleosporineae</taxon>
        <taxon>Pleosporaceae</taxon>
        <taxon>Bipolaris</taxon>
    </lineage>
</organism>
<dbReference type="EMBL" id="KI964767">
    <property type="protein sequence ID" value="EUC29104.1"/>
    <property type="molecule type" value="Genomic_DNA"/>
</dbReference>
<evidence type="ECO:0000313" key="1">
    <source>
        <dbReference type="EMBL" id="EUC29104.1"/>
    </source>
</evidence>
<proteinExistence type="predicted"/>
<dbReference type="AlphaFoldDB" id="W6Y200"/>
<dbReference type="HOGENOM" id="CLU_1854903_0_0_1"/>
<gene>
    <name evidence="1" type="ORF">COCCADRAFT_40482</name>
</gene>
<reference evidence="1 2" key="1">
    <citation type="journal article" date="2013" name="PLoS Genet.">
        <title>Comparative genome structure, secondary metabolite, and effector coding capacity across Cochliobolus pathogens.</title>
        <authorList>
            <person name="Condon B.J."/>
            <person name="Leng Y."/>
            <person name="Wu D."/>
            <person name="Bushley K.E."/>
            <person name="Ohm R.A."/>
            <person name="Otillar R."/>
            <person name="Martin J."/>
            <person name="Schackwitz W."/>
            <person name="Grimwood J."/>
            <person name="MohdZainudin N."/>
            <person name="Xue C."/>
            <person name="Wang R."/>
            <person name="Manning V.A."/>
            <person name="Dhillon B."/>
            <person name="Tu Z.J."/>
            <person name="Steffenson B.J."/>
            <person name="Salamov A."/>
            <person name="Sun H."/>
            <person name="Lowry S."/>
            <person name="LaButti K."/>
            <person name="Han J."/>
            <person name="Copeland A."/>
            <person name="Lindquist E."/>
            <person name="Barry K."/>
            <person name="Schmutz J."/>
            <person name="Baker S.E."/>
            <person name="Ciuffetti L.M."/>
            <person name="Grigoriev I.V."/>
            <person name="Zhong S."/>
            <person name="Turgeon B.G."/>
        </authorList>
    </citation>
    <scope>NUCLEOTIDE SEQUENCE [LARGE SCALE GENOMIC DNA]</scope>
    <source>
        <strain evidence="1 2">26-R-13</strain>
    </source>
</reference>
<dbReference type="GeneID" id="19149268"/>
<protein>
    <submittedName>
        <fullName evidence="1">Uncharacterized protein</fullName>
    </submittedName>
</protein>
<sequence>MLTARPLWSHLLPGRLFRTTGAENNFGSFRQPELTERFELGVWLSVRQTDSVSLLLGPFASGATLCETLSIVHLDSFALALFSRDLDCMFINNGVMCYAVRCMMQDAEYGMGRCCLQLEMHVLDSSYAYVFENVHVIQ</sequence>
<evidence type="ECO:0000313" key="2">
    <source>
        <dbReference type="Proteomes" id="UP000053841"/>
    </source>
</evidence>
<keyword evidence="2" id="KW-1185">Reference proteome</keyword>
<dbReference type="RefSeq" id="XP_007716597.1">
    <property type="nucleotide sequence ID" value="XM_007718407.1"/>
</dbReference>
<accession>W6Y200</accession>
<name>W6Y200_COCC2</name>
<dbReference type="KEGG" id="bze:COCCADRAFT_40482"/>
<dbReference type="OrthoDB" id="3689493at2759"/>